<keyword evidence="1" id="KW-0645">Protease</keyword>
<dbReference type="PANTHER" id="PTHR30217">
    <property type="entry name" value="PEPTIDASE U32 FAMILY"/>
    <property type="match status" value="1"/>
</dbReference>
<comment type="caution">
    <text evidence="5">The sequence shown here is derived from an EMBL/GenBank/DDBJ whole genome shotgun (WGS) entry which is preliminary data.</text>
</comment>
<proteinExistence type="inferred from homology"/>
<evidence type="ECO:0000313" key="5">
    <source>
        <dbReference type="EMBL" id="PIE62887.1"/>
    </source>
</evidence>
<keyword evidence="2" id="KW-0378">Hydrolase</keyword>
<evidence type="ECO:0000256" key="3">
    <source>
        <dbReference type="ARBA" id="ARBA00038374"/>
    </source>
</evidence>
<dbReference type="InterPro" id="IPR032525">
    <property type="entry name" value="Peptidase_U32_C"/>
</dbReference>
<dbReference type="PANTHER" id="PTHR30217:SF6">
    <property type="entry name" value="TRNA HYDROXYLATION PROTEIN P"/>
    <property type="match status" value="1"/>
</dbReference>
<evidence type="ECO:0000313" key="6">
    <source>
        <dbReference type="Proteomes" id="UP000231203"/>
    </source>
</evidence>
<reference evidence="5 6" key="1">
    <citation type="submission" date="2017-10" db="EMBL/GenBank/DDBJ databases">
        <title>Novel microbial diversity and functional potential in the marine mammal oral microbiome.</title>
        <authorList>
            <person name="Dudek N.K."/>
            <person name="Sun C.L."/>
            <person name="Burstein D."/>
            <person name="Kantor R.S."/>
            <person name="Aliaga Goltsman D.S."/>
            <person name="Bik E.M."/>
            <person name="Thomas B.C."/>
            <person name="Banfield J.F."/>
            <person name="Relman D.A."/>
        </authorList>
    </citation>
    <scope>NUCLEOTIDE SEQUENCE [LARGE SCALE GENOMIC DNA]</scope>
    <source>
        <strain evidence="5">DOLJORAL78_47_202</strain>
    </source>
</reference>
<evidence type="ECO:0000256" key="1">
    <source>
        <dbReference type="ARBA" id="ARBA00022670"/>
    </source>
</evidence>
<dbReference type="EMBL" id="PDTI01000026">
    <property type="protein sequence ID" value="PIE62887.1"/>
    <property type="molecule type" value="Genomic_DNA"/>
</dbReference>
<accession>A0A2G6MS24</accession>
<sequence length="409" mass="46214">MPDVLKKPELLAPAGNFEKLEIAVHYGADAVYLGGKDFSLRNFSGNFTDSELKDAIKFAGKHQVKVYLTCNIYSRNHEQDSIQAFLERIGNIGPHAIIISDPGIILKARQIIPHIDIHLSTQANTTNFNAVLFWEQQGVKRINLARELSIKEIKTIASHTIIETETFVHGAMCISYSGRCLLSSFLSDRDGNRGLCSHPCRWNYAVMEELRPHEYYPVQEDCRGTYIFNSKDMCLIDHIPELIDAGISSLKIEGRMKGINYLGSVVKTYRNAIDAYIAEPDSYFVHPEWHSALDQIYHRAYCTGFYFGHPDDESTNALNSSNMHKGQIHSFIGKIIEKRGENLYLFDVRNKLIPGDKIEVLSPQGPARQAKVLSLTNEKGEPVDNAKPNTRLLIGIPLEVYHNDIIRKI</sequence>
<dbReference type="AlphaFoldDB" id="A0A2G6MS24"/>
<feature type="domain" description="Peptidase family U32 C-terminal" evidence="4">
    <location>
        <begin position="329"/>
        <end position="407"/>
    </location>
</feature>
<dbReference type="Gene3D" id="2.40.30.10">
    <property type="entry name" value="Translation factors"/>
    <property type="match status" value="1"/>
</dbReference>
<organism evidence="5 6">
    <name type="scientific">Desulfobacter postgatei</name>
    <dbReference type="NCBI Taxonomy" id="2293"/>
    <lineage>
        <taxon>Bacteria</taxon>
        <taxon>Pseudomonadati</taxon>
        <taxon>Thermodesulfobacteriota</taxon>
        <taxon>Desulfobacteria</taxon>
        <taxon>Desulfobacterales</taxon>
        <taxon>Desulfobacteraceae</taxon>
        <taxon>Desulfobacter</taxon>
    </lineage>
</organism>
<gene>
    <name evidence="5" type="ORF">CSA25_03055</name>
</gene>
<dbReference type="GO" id="GO:0008233">
    <property type="term" value="F:peptidase activity"/>
    <property type="evidence" value="ECO:0007669"/>
    <property type="project" value="UniProtKB-KW"/>
</dbReference>
<dbReference type="PROSITE" id="PS01276">
    <property type="entry name" value="PEPTIDASE_U32"/>
    <property type="match status" value="1"/>
</dbReference>
<dbReference type="InterPro" id="IPR001539">
    <property type="entry name" value="Peptidase_U32"/>
</dbReference>
<name>A0A2G6MS24_9BACT</name>
<dbReference type="Pfam" id="PF16325">
    <property type="entry name" value="Peptidase_U32_C"/>
    <property type="match status" value="1"/>
</dbReference>
<evidence type="ECO:0000256" key="2">
    <source>
        <dbReference type="ARBA" id="ARBA00022801"/>
    </source>
</evidence>
<dbReference type="Pfam" id="PF01136">
    <property type="entry name" value="Peptidase_U32"/>
    <property type="match status" value="1"/>
</dbReference>
<evidence type="ECO:0000259" key="4">
    <source>
        <dbReference type="Pfam" id="PF16325"/>
    </source>
</evidence>
<comment type="similarity">
    <text evidence="3">Belongs to the peptidase U32 family.</text>
</comment>
<protein>
    <submittedName>
        <fullName evidence="5">Peptidase U32</fullName>
    </submittedName>
</protein>
<dbReference type="Proteomes" id="UP000231203">
    <property type="component" value="Unassembled WGS sequence"/>
</dbReference>
<dbReference type="InterPro" id="IPR051454">
    <property type="entry name" value="RNA/ubiquinone_mod_enzymes"/>
</dbReference>
<dbReference type="GO" id="GO:0006508">
    <property type="term" value="P:proteolysis"/>
    <property type="evidence" value="ECO:0007669"/>
    <property type="project" value="UniProtKB-KW"/>
</dbReference>